<proteinExistence type="predicted"/>
<accession>A0ACA9LGP0</accession>
<comment type="caution">
    <text evidence="1">The sequence shown here is derived from an EMBL/GenBank/DDBJ whole genome shotgun (WGS) entry which is preliminary data.</text>
</comment>
<evidence type="ECO:0000313" key="2">
    <source>
        <dbReference type="Proteomes" id="UP000789920"/>
    </source>
</evidence>
<feature type="non-terminal residue" evidence="1">
    <location>
        <position position="251"/>
    </location>
</feature>
<keyword evidence="2" id="KW-1185">Reference proteome</keyword>
<reference evidence="1" key="1">
    <citation type="submission" date="2021-06" db="EMBL/GenBank/DDBJ databases">
        <authorList>
            <person name="Kallberg Y."/>
            <person name="Tangrot J."/>
            <person name="Rosling A."/>
        </authorList>
    </citation>
    <scope>NUCLEOTIDE SEQUENCE</scope>
    <source>
        <strain evidence="1">MA461A</strain>
    </source>
</reference>
<name>A0ACA9LGP0_9GLOM</name>
<gene>
    <name evidence="1" type="ORF">RPERSI_LOCUS3088</name>
</gene>
<evidence type="ECO:0000313" key="1">
    <source>
        <dbReference type="EMBL" id="CAG8529850.1"/>
    </source>
</evidence>
<organism evidence="1 2">
    <name type="scientific">Racocetra persica</name>
    <dbReference type="NCBI Taxonomy" id="160502"/>
    <lineage>
        <taxon>Eukaryota</taxon>
        <taxon>Fungi</taxon>
        <taxon>Fungi incertae sedis</taxon>
        <taxon>Mucoromycota</taxon>
        <taxon>Glomeromycotina</taxon>
        <taxon>Glomeromycetes</taxon>
        <taxon>Diversisporales</taxon>
        <taxon>Gigasporaceae</taxon>
        <taxon>Racocetra</taxon>
    </lineage>
</organism>
<dbReference type="EMBL" id="CAJVQC010003626">
    <property type="protein sequence ID" value="CAG8529850.1"/>
    <property type="molecule type" value="Genomic_DNA"/>
</dbReference>
<sequence length="251" mass="28504">MVESKKEILRNSTNLIWKATDGKVVTITFNNQLRLATISLDKRTNTIRIADYKNVPECQLYNKSVSNNSEHDQGMNKLINVISGMFNHSMQADDIENNDERNDESEIENIINLSHNINIKDNNNDQNDENLQDTINIQKINYEERIDKNLLHKTTDVDNNKNLTHDTINIDYKNHEEMINELKRCKDLDPSVASFIRKKKAKLIASNPLDYSKASDSLNSASEGSDSVSEVSDLASEASDFLNSISEVNSL</sequence>
<protein>
    <submittedName>
        <fullName evidence="1">23713_t:CDS:1</fullName>
    </submittedName>
</protein>
<dbReference type="Proteomes" id="UP000789920">
    <property type="component" value="Unassembled WGS sequence"/>
</dbReference>